<comment type="similarity">
    <text evidence="1">Belongs to the acetyltransferase family. RimI subfamily.</text>
</comment>
<evidence type="ECO:0000313" key="3">
    <source>
        <dbReference type="EMBL" id="PXW86391.1"/>
    </source>
</evidence>
<dbReference type="EC" id="2.3.1.266" evidence="1"/>
<dbReference type="PANTHER" id="PTHR43617:SF20">
    <property type="entry name" value="N-ALPHA-ACETYLTRANSFERASE RIMI"/>
    <property type="match status" value="1"/>
</dbReference>
<keyword evidence="1" id="KW-0963">Cytoplasm</keyword>
<gene>
    <name evidence="3" type="ORF">DES38_1219</name>
</gene>
<dbReference type="PROSITE" id="PS51186">
    <property type="entry name" value="GNAT"/>
    <property type="match status" value="1"/>
</dbReference>
<keyword evidence="3" id="KW-0689">Ribosomal protein</keyword>
<dbReference type="NCBIfam" id="TIGR01575">
    <property type="entry name" value="rimI"/>
    <property type="match status" value="1"/>
</dbReference>
<proteinExistence type="inferred from homology"/>
<dbReference type="Gene3D" id="3.40.630.30">
    <property type="match status" value="1"/>
</dbReference>
<keyword evidence="4" id="KW-1185">Reference proteome</keyword>
<evidence type="ECO:0000313" key="4">
    <source>
        <dbReference type="Proteomes" id="UP000247922"/>
    </source>
</evidence>
<comment type="function">
    <text evidence="1">Acetylates the N-terminal alanine of ribosomal protein bS18.</text>
</comment>
<protein>
    <recommendedName>
        <fullName evidence="1">[Ribosomal protein bS18]-alanine N-acetyltransferase</fullName>
        <ecNumber evidence="1">2.3.1.266</ecNumber>
    </recommendedName>
</protein>
<dbReference type="Pfam" id="PF00583">
    <property type="entry name" value="Acetyltransf_1"/>
    <property type="match status" value="1"/>
</dbReference>
<dbReference type="InterPro" id="IPR000182">
    <property type="entry name" value="GNAT_dom"/>
</dbReference>
<evidence type="ECO:0000256" key="1">
    <source>
        <dbReference type="RuleBase" id="RU363094"/>
    </source>
</evidence>
<dbReference type="SUPFAM" id="SSF55729">
    <property type="entry name" value="Acyl-CoA N-acyltransferases (Nat)"/>
    <property type="match status" value="1"/>
</dbReference>
<feature type="domain" description="N-acetyltransferase" evidence="2">
    <location>
        <begin position="4"/>
        <end position="149"/>
    </location>
</feature>
<dbReference type="GO" id="GO:0005840">
    <property type="term" value="C:ribosome"/>
    <property type="evidence" value="ECO:0007669"/>
    <property type="project" value="UniProtKB-KW"/>
</dbReference>
<dbReference type="InterPro" id="IPR016181">
    <property type="entry name" value="Acyl_CoA_acyltransferase"/>
</dbReference>
<comment type="catalytic activity">
    <reaction evidence="1">
        <text>N-terminal L-alanyl-[ribosomal protein bS18] + acetyl-CoA = N-terminal N(alpha)-acetyl-L-alanyl-[ribosomal protein bS18] + CoA + H(+)</text>
        <dbReference type="Rhea" id="RHEA:43756"/>
        <dbReference type="Rhea" id="RHEA-COMP:10676"/>
        <dbReference type="Rhea" id="RHEA-COMP:10677"/>
        <dbReference type="ChEBI" id="CHEBI:15378"/>
        <dbReference type="ChEBI" id="CHEBI:57287"/>
        <dbReference type="ChEBI" id="CHEBI:57288"/>
        <dbReference type="ChEBI" id="CHEBI:64718"/>
        <dbReference type="ChEBI" id="CHEBI:83683"/>
        <dbReference type="EC" id="2.3.1.266"/>
    </reaction>
</comment>
<organism evidence="3 4">
    <name type="scientific">Streptohalobacillus salinus</name>
    <dbReference type="NCBI Taxonomy" id="621096"/>
    <lineage>
        <taxon>Bacteria</taxon>
        <taxon>Bacillati</taxon>
        <taxon>Bacillota</taxon>
        <taxon>Bacilli</taxon>
        <taxon>Bacillales</taxon>
        <taxon>Bacillaceae</taxon>
        <taxon>Streptohalobacillus</taxon>
    </lineage>
</organism>
<dbReference type="OrthoDB" id="9794566at2"/>
<dbReference type="GO" id="GO:0008999">
    <property type="term" value="F:protein-N-terminal-alanine acetyltransferase activity"/>
    <property type="evidence" value="ECO:0007669"/>
    <property type="project" value="UniProtKB-EC"/>
</dbReference>
<keyword evidence="3" id="KW-0687">Ribonucleoprotein</keyword>
<keyword evidence="3" id="KW-0808">Transferase</keyword>
<dbReference type="CDD" id="cd04301">
    <property type="entry name" value="NAT_SF"/>
    <property type="match status" value="1"/>
</dbReference>
<dbReference type="InterPro" id="IPR006464">
    <property type="entry name" value="AcTrfase_RimI/Ard1"/>
</dbReference>
<dbReference type="EMBL" id="QJJR01000021">
    <property type="protein sequence ID" value="PXW86391.1"/>
    <property type="molecule type" value="Genomic_DNA"/>
</dbReference>
<comment type="caution">
    <text evidence="3">The sequence shown here is derived from an EMBL/GenBank/DDBJ whole genome shotgun (WGS) entry which is preliminary data.</text>
</comment>
<dbReference type="Proteomes" id="UP000247922">
    <property type="component" value="Unassembled WGS sequence"/>
</dbReference>
<dbReference type="InterPro" id="IPR050276">
    <property type="entry name" value="MshD_Acetyltransferase"/>
</dbReference>
<dbReference type="PANTHER" id="PTHR43617">
    <property type="entry name" value="L-AMINO ACID N-ACETYLTRANSFERASE"/>
    <property type="match status" value="1"/>
</dbReference>
<evidence type="ECO:0000259" key="2">
    <source>
        <dbReference type="PROSITE" id="PS51186"/>
    </source>
</evidence>
<name>A0A2V3VZR2_9BACI</name>
<reference evidence="3 4" key="1">
    <citation type="submission" date="2018-05" db="EMBL/GenBank/DDBJ databases">
        <title>Genomic Encyclopedia of Type Strains, Phase IV (KMG-IV): sequencing the most valuable type-strain genomes for metagenomic binning, comparative biology and taxonomic classification.</title>
        <authorList>
            <person name="Goeker M."/>
        </authorList>
    </citation>
    <scope>NUCLEOTIDE SEQUENCE [LARGE SCALE GENOMIC DNA]</scope>
    <source>
        <strain evidence="3 4">DSM 22440</strain>
    </source>
</reference>
<accession>A0A2V3VZR2</accession>
<sequence length="149" mass="17434">MSKVAIRLMQTSDLEQVTAIERRSFKTPWDRALYQKEIEENQFAYYYVIEKDNEIIGFCGMWIVLDDAQITNIAIDPDHRKFSYGSTLFQYVLNQAMVKGARTLSLEVRTSNIAAQTLYEKFHLQKAGTRRNYYTDNNEDAIVMWVTLV</sequence>
<dbReference type="GO" id="GO:0005737">
    <property type="term" value="C:cytoplasm"/>
    <property type="evidence" value="ECO:0007669"/>
    <property type="project" value="UniProtKB-SubCell"/>
</dbReference>
<dbReference type="AlphaFoldDB" id="A0A2V3VZR2"/>
<comment type="subcellular location">
    <subcellularLocation>
        <location evidence="1">Cytoplasm</location>
    </subcellularLocation>
</comment>
<dbReference type="RefSeq" id="WP_110252245.1">
    <property type="nucleotide sequence ID" value="NZ_QJJR01000021.1"/>
</dbReference>